<protein>
    <submittedName>
        <fullName evidence="1">Uncharacterized protein</fullName>
    </submittedName>
</protein>
<dbReference type="Pfam" id="PF18759">
    <property type="entry name" value="Plavaka"/>
    <property type="match status" value="1"/>
</dbReference>
<dbReference type="EMBL" id="KN881820">
    <property type="protein sequence ID" value="KIY48733.1"/>
    <property type="molecule type" value="Genomic_DNA"/>
</dbReference>
<dbReference type="AlphaFoldDB" id="A0A0D7ACZ1"/>
<reference evidence="1 2" key="1">
    <citation type="journal article" date="2015" name="Fungal Genet. Biol.">
        <title>Evolution of novel wood decay mechanisms in Agaricales revealed by the genome sequences of Fistulina hepatica and Cylindrobasidium torrendii.</title>
        <authorList>
            <person name="Floudas D."/>
            <person name="Held B.W."/>
            <person name="Riley R."/>
            <person name="Nagy L.G."/>
            <person name="Koehler G."/>
            <person name="Ransdell A.S."/>
            <person name="Younus H."/>
            <person name="Chow J."/>
            <person name="Chiniquy J."/>
            <person name="Lipzen A."/>
            <person name="Tritt A."/>
            <person name="Sun H."/>
            <person name="Haridas S."/>
            <person name="LaButti K."/>
            <person name="Ohm R.A."/>
            <person name="Kues U."/>
            <person name="Blanchette R.A."/>
            <person name="Grigoriev I.V."/>
            <person name="Minto R.E."/>
            <person name="Hibbett D.S."/>
        </authorList>
    </citation>
    <scope>NUCLEOTIDE SEQUENCE [LARGE SCALE GENOMIC DNA]</scope>
    <source>
        <strain evidence="1 2">ATCC 64428</strain>
    </source>
</reference>
<dbReference type="Proteomes" id="UP000054144">
    <property type="component" value="Unassembled WGS sequence"/>
</dbReference>
<organism evidence="1 2">
    <name type="scientific">Fistulina hepatica ATCC 64428</name>
    <dbReference type="NCBI Taxonomy" id="1128425"/>
    <lineage>
        <taxon>Eukaryota</taxon>
        <taxon>Fungi</taxon>
        <taxon>Dikarya</taxon>
        <taxon>Basidiomycota</taxon>
        <taxon>Agaricomycotina</taxon>
        <taxon>Agaricomycetes</taxon>
        <taxon>Agaricomycetidae</taxon>
        <taxon>Agaricales</taxon>
        <taxon>Fistulinaceae</taxon>
        <taxon>Fistulina</taxon>
    </lineage>
</organism>
<keyword evidence="2" id="KW-1185">Reference proteome</keyword>
<accession>A0A0D7ACZ1</accession>
<sequence>MDADEFQADLNDILGVWGTNGNTQKLGKEINLLAEMLRNDKADDASEDQPFCGFSEVSVHIPLPSGNRPQCGEGLTEPQLVEVPSLYRCKLVPLIQDVFTQPSADKFHFTPYRLFHEIPVTAADTPEAKHAEHIYGELYESEEFILEHDRVQQLDLHPDDAGCKLEHVVAALMFWSDSTHLADFGTAKMWPIYMFLGNLSKYEHAKPTSGACHHLAYIPSPPDSFQDIVKTHYAKWDTQKGDITTHCHRELFHTVWEHLLDNDFLHVYQYGMHRVYPRIFTYSADYPEKVLLATICDKGLCLCPQCLVPKQNADLMGQVNDMKQQQSKTRKYAKESVDATCDWIYCLGYGICSTAVEAVLKLTSSVPTQNAFAKHLNIEPANIPVVDLMHEFKLGVWKALFTHLICLLYVAEPHGSLIETLDERFWQIPTFSVDTICQFSNNVSAMKKLTAWDFEDMLQVSRYSSSLSSD</sequence>
<dbReference type="OrthoDB" id="3208495at2759"/>
<evidence type="ECO:0000313" key="2">
    <source>
        <dbReference type="Proteomes" id="UP000054144"/>
    </source>
</evidence>
<name>A0A0D7ACZ1_9AGAR</name>
<gene>
    <name evidence="1" type="ORF">FISHEDRAFT_65631</name>
</gene>
<proteinExistence type="predicted"/>
<evidence type="ECO:0000313" key="1">
    <source>
        <dbReference type="EMBL" id="KIY48733.1"/>
    </source>
</evidence>
<dbReference type="InterPro" id="IPR041078">
    <property type="entry name" value="Plavaka"/>
</dbReference>